<evidence type="ECO:0000259" key="2">
    <source>
        <dbReference type="Pfam" id="PF13408"/>
    </source>
</evidence>
<keyword evidence="1" id="KW-0175">Coiled coil</keyword>
<organism evidence="3 4">
    <name type="scientific">Anaerosalibacter massiliensis</name>
    <dbReference type="NCBI Taxonomy" id="1347392"/>
    <lineage>
        <taxon>Bacteria</taxon>
        <taxon>Bacillati</taxon>
        <taxon>Bacillota</taxon>
        <taxon>Tissierellia</taxon>
        <taxon>Tissierellales</taxon>
        <taxon>Sporanaerobacteraceae</taxon>
        <taxon>Anaerosalibacter</taxon>
    </lineage>
</organism>
<dbReference type="Pfam" id="PF13408">
    <property type="entry name" value="Zn_ribbon_recom"/>
    <property type="match status" value="1"/>
</dbReference>
<feature type="domain" description="Recombinase zinc beta ribbon" evidence="2">
    <location>
        <begin position="2"/>
        <end position="59"/>
    </location>
</feature>
<evidence type="ECO:0000313" key="4">
    <source>
        <dbReference type="Proteomes" id="UP001142078"/>
    </source>
</evidence>
<evidence type="ECO:0000256" key="1">
    <source>
        <dbReference type="SAM" id="Coils"/>
    </source>
</evidence>
<reference evidence="3" key="1">
    <citation type="submission" date="2022-07" db="EMBL/GenBank/DDBJ databases">
        <title>Enhanced cultured diversity of the mouse gut microbiota enables custom-made synthetic communities.</title>
        <authorList>
            <person name="Afrizal A."/>
        </authorList>
    </citation>
    <scope>NUCLEOTIDE SEQUENCE</scope>
    <source>
        <strain evidence="3">DSM 29482</strain>
    </source>
</reference>
<protein>
    <submittedName>
        <fullName evidence="3">Zinc ribbon domain-containing protein</fullName>
    </submittedName>
</protein>
<comment type="caution">
    <text evidence="3">The sequence shown here is derived from an EMBL/GenBank/DDBJ whole genome shotgun (WGS) entry which is preliminary data.</text>
</comment>
<name>A0A9X2S4H3_9FIRM</name>
<dbReference type="EMBL" id="JANJZL010000003">
    <property type="protein sequence ID" value="MCR2043785.1"/>
    <property type="molecule type" value="Genomic_DNA"/>
</dbReference>
<dbReference type="RefSeq" id="WP_222704730.1">
    <property type="nucleotide sequence ID" value="NZ_CABKTM010000015.1"/>
</dbReference>
<feature type="coiled-coil region" evidence="1">
    <location>
        <begin position="90"/>
        <end position="152"/>
    </location>
</feature>
<dbReference type="AlphaFoldDB" id="A0A9X2S4H3"/>
<dbReference type="InterPro" id="IPR025827">
    <property type="entry name" value="Zn_ribbon_recom_dom"/>
</dbReference>
<keyword evidence="4" id="KW-1185">Reference proteome</keyword>
<gene>
    <name evidence="3" type="ORF">NSA23_06585</name>
</gene>
<sequence>MLECGFCGSTLSRRNWHSGSDYSKVIWQCVAATKKGKKYCPDSKGIPEKAIEDAFIESYRLLCDDNKDILDEFLQRMDDTLSSSIVNKQLTKIDKDIQALERKKSKLVDMRLEDTIDKDTYETKYSALMEKQEQLLKEREKLQETSANEKDIKRRSREFKKTLEQNEVLSEFDRYVFESIVEKVIVGGYDEDGKKDPAQLTFVYKTGLKNSVDGK</sequence>
<accession>A0A9X2S4H3</accession>
<evidence type="ECO:0000313" key="3">
    <source>
        <dbReference type="EMBL" id="MCR2043785.1"/>
    </source>
</evidence>
<dbReference type="Proteomes" id="UP001142078">
    <property type="component" value="Unassembled WGS sequence"/>
</dbReference>
<proteinExistence type="predicted"/>